<comment type="caution">
    <text evidence="8">The sequence shown here is derived from an EMBL/GenBank/DDBJ whole genome shotgun (WGS) entry which is preliminary data.</text>
</comment>
<feature type="transmembrane region" description="Helical" evidence="7">
    <location>
        <begin position="259"/>
        <end position="281"/>
    </location>
</feature>
<gene>
    <name evidence="8" type="primary">cydB</name>
    <name evidence="8" type="ORF">CWS31_014875</name>
</gene>
<feature type="transmembrane region" description="Helical" evidence="7">
    <location>
        <begin position="217"/>
        <end position="239"/>
    </location>
</feature>
<dbReference type="Proteomes" id="UP000815846">
    <property type="component" value="Unassembled WGS sequence"/>
</dbReference>
<feature type="transmembrane region" description="Helical" evidence="7">
    <location>
        <begin position="62"/>
        <end position="81"/>
    </location>
</feature>
<evidence type="ECO:0000256" key="1">
    <source>
        <dbReference type="ARBA" id="ARBA00004651"/>
    </source>
</evidence>
<keyword evidence="6 7" id="KW-0472">Membrane</keyword>
<comment type="similarity">
    <text evidence="2">Belongs to the cytochrome ubiquinol oxidase subunit 2 family.</text>
</comment>
<evidence type="ECO:0000313" key="8">
    <source>
        <dbReference type="EMBL" id="TYK64624.1"/>
    </source>
</evidence>
<organism evidence="8 9">
    <name type="scientific">Colwellia echini</name>
    <dbReference type="NCBI Taxonomy" id="1982103"/>
    <lineage>
        <taxon>Bacteria</taxon>
        <taxon>Pseudomonadati</taxon>
        <taxon>Pseudomonadota</taxon>
        <taxon>Gammaproteobacteria</taxon>
        <taxon>Alteromonadales</taxon>
        <taxon>Colwelliaceae</taxon>
        <taxon>Colwellia</taxon>
    </lineage>
</organism>
<evidence type="ECO:0000256" key="7">
    <source>
        <dbReference type="SAM" id="Phobius"/>
    </source>
</evidence>
<feature type="transmembrane region" description="Helical" evidence="7">
    <location>
        <begin position="149"/>
        <end position="173"/>
    </location>
</feature>
<evidence type="ECO:0000256" key="6">
    <source>
        <dbReference type="ARBA" id="ARBA00023136"/>
    </source>
</evidence>
<sequence>MMFEANTLAVIFVSLMGFAILLYAILDGYDLGVGILLPLTQKDDSDTMIASIGPFWDANETWLVLAVGLLLIAFPFAHSYIFKELYLPTAVLLISLILRGIAFDFRAKAAFTHKDTWNKVFKGGSLLAAMSQGYMLGMYVMGFESTPAAYGFSLLSALGVAAAYAYIGACWLIMKTEGSLQIQAVQWAKKTGVICFIGVIAVSAVNPLINPDVYAKWFAWPTTLYLLPLPIMCFALFTYTQIHLRKLPAKNDKGCWQPFVNAVVIFMFCFFGFAFSFFPYIVPGKLTIWESASAPESLSFILWGAIIVVPVIISYTVFSYRVFWGKVRELTYH</sequence>
<keyword evidence="4 7" id="KW-0812">Transmembrane</keyword>
<feature type="transmembrane region" description="Helical" evidence="7">
    <location>
        <begin position="87"/>
        <end position="105"/>
    </location>
</feature>
<dbReference type="NCBIfam" id="TIGR00203">
    <property type="entry name" value="cydB"/>
    <property type="match status" value="1"/>
</dbReference>
<evidence type="ECO:0000256" key="3">
    <source>
        <dbReference type="ARBA" id="ARBA00022475"/>
    </source>
</evidence>
<dbReference type="Pfam" id="PF02322">
    <property type="entry name" value="Cyt_bd_oxida_II"/>
    <property type="match status" value="1"/>
</dbReference>
<protein>
    <submittedName>
        <fullName evidence="8">Cytochrome d ubiquinol oxidase subunit II</fullName>
    </submittedName>
</protein>
<proteinExistence type="inferred from homology"/>
<keyword evidence="3" id="KW-1003">Cell membrane</keyword>
<dbReference type="PANTHER" id="PTHR43141">
    <property type="entry name" value="CYTOCHROME BD2 SUBUNIT II"/>
    <property type="match status" value="1"/>
</dbReference>
<feature type="transmembrane region" description="Helical" evidence="7">
    <location>
        <begin position="193"/>
        <end position="211"/>
    </location>
</feature>
<accession>A0ABY3MTW7</accession>
<comment type="subcellular location">
    <subcellularLocation>
        <location evidence="1">Cell membrane</location>
        <topology evidence="1">Multi-pass membrane protein</topology>
    </subcellularLocation>
</comment>
<feature type="transmembrane region" description="Helical" evidence="7">
    <location>
        <begin position="6"/>
        <end position="26"/>
    </location>
</feature>
<evidence type="ECO:0000256" key="5">
    <source>
        <dbReference type="ARBA" id="ARBA00022989"/>
    </source>
</evidence>
<evidence type="ECO:0000256" key="4">
    <source>
        <dbReference type="ARBA" id="ARBA00022692"/>
    </source>
</evidence>
<dbReference type="PANTHER" id="PTHR43141:SF2">
    <property type="entry name" value="BLR3729 PROTEIN"/>
    <property type="match status" value="1"/>
</dbReference>
<keyword evidence="5 7" id="KW-1133">Transmembrane helix</keyword>
<name>A0ABY3MTW7_9GAMM</name>
<reference evidence="8 9" key="1">
    <citation type="submission" date="2019-08" db="EMBL/GenBank/DDBJ databases">
        <title>Microbe sample from Colwellia echini.</title>
        <authorList>
            <person name="Christiansen L."/>
            <person name="Pathiraja D."/>
            <person name="Schultz-Johansen M."/>
            <person name="Choi I.-G."/>
            <person name="Stougaard P."/>
        </authorList>
    </citation>
    <scope>NUCLEOTIDE SEQUENCE [LARGE SCALE GENOMIC DNA]</scope>
    <source>
        <strain evidence="8 9">A3</strain>
    </source>
</reference>
<dbReference type="EMBL" id="PJAI02000021">
    <property type="protein sequence ID" value="TYK64624.1"/>
    <property type="molecule type" value="Genomic_DNA"/>
</dbReference>
<keyword evidence="9" id="KW-1185">Reference proteome</keyword>
<dbReference type="InterPro" id="IPR003317">
    <property type="entry name" value="Cyt-d_oxidase_su2"/>
</dbReference>
<feature type="transmembrane region" description="Helical" evidence="7">
    <location>
        <begin position="301"/>
        <end position="323"/>
    </location>
</feature>
<evidence type="ECO:0000313" key="9">
    <source>
        <dbReference type="Proteomes" id="UP000815846"/>
    </source>
</evidence>
<evidence type="ECO:0000256" key="2">
    <source>
        <dbReference type="ARBA" id="ARBA00007543"/>
    </source>
</evidence>